<gene>
    <name evidence="1" type="ORF">CWATWH0401_2208</name>
</gene>
<sequence length="47" mass="5858">MIFVKNINFKARCSRLIWQAYFRRWFWSVFQHLSLCVLEKRCLFSQG</sequence>
<dbReference type="Proteomes" id="UP000018198">
    <property type="component" value="Unassembled WGS sequence"/>
</dbReference>
<comment type="caution">
    <text evidence="1">The sequence shown here is derived from an EMBL/GenBank/DDBJ whole genome shotgun (WGS) entry which is preliminary data.</text>
</comment>
<dbReference type="AlphaFoldDB" id="T2J7Y8"/>
<reference evidence="1 2" key="2">
    <citation type="submission" date="2013-09" db="EMBL/GenBank/DDBJ databases">
        <title>Whole genome comparison of six Crocosphaera watsonii strains with differing phenotypes.</title>
        <authorList>
            <person name="Bench S.R."/>
            <person name="Heller P."/>
            <person name="Frank I."/>
            <person name="Arciniega M."/>
            <person name="Shilova I.N."/>
            <person name="Zehr J.P."/>
        </authorList>
    </citation>
    <scope>NUCLEOTIDE SEQUENCE [LARGE SCALE GENOMIC DNA]</scope>
    <source>
        <strain evidence="1 2">WH 0401</strain>
    </source>
</reference>
<organism evidence="1 2">
    <name type="scientific">Crocosphaera watsonii WH 0401</name>
    <dbReference type="NCBI Taxonomy" id="555881"/>
    <lineage>
        <taxon>Bacteria</taxon>
        <taxon>Bacillati</taxon>
        <taxon>Cyanobacteriota</taxon>
        <taxon>Cyanophyceae</taxon>
        <taxon>Oscillatoriophycideae</taxon>
        <taxon>Chroococcales</taxon>
        <taxon>Aphanothecaceae</taxon>
        <taxon>Crocosphaera</taxon>
    </lineage>
</organism>
<dbReference type="EMBL" id="CAQM01000272">
    <property type="protein sequence ID" value="CCQ61169.1"/>
    <property type="molecule type" value="Genomic_DNA"/>
</dbReference>
<reference evidence="1 2" key="1">
    <citation type="submission" date="2013-01" db="EMBL/GenBank/DDBJ databases">
        <authorList>
            <person name="Bench S."/>
        </authorList>
    </citation>
    <scope>NUCLEOTIDE SEQUENCE [LARGE SCALE GENOMIC DNA]</scope>
    <source>
        <strain evidence="1 2">WH 0401</strain>
    </source>
</reference>
<accession>T2J7Y8</accession>
<name>T2J7Y8_CROWT</name>
<evidence type="ECO:0000313" key="2">
    <source>
        <dbReference type="Proteomes" id="UP000018198"/>
    </source>
</evidence>
<evidence type="ECO:0000313" key="1">
    <source>
        <dbReference type="EMBL" id="CCQ61169.1"/>
    </source>
</evidence>
<proteinExistence type="predicted"/>
<protein>
    <submittedName>
        <fullName evidence="1">Uncharacterized protein</fullName>
    </submittedName>
</protein>